<dbReference type="RefSeq" id="WP_027463349.1">
    <property type="nucleotide sequence ID" value="NZ_CP021081.1"/>
</dbReference>
<dbReference type="HAMAP" id="MF_02065">
    <property type="entry name" value="MltG"/>
    <property type="match status" value="1"/>
</dbReference>
<evidence type="ECO:0000313" key="8">
    <source>
        <dbReference type="EMBL" id="ASN80044.1"/>
    </source>
</evidence>
<dbReference type="EMBL" id="CP021081">
    <property type="protein sequence ID" value="ASN80044.1"/>
    <property type="molecule type" value="Genomic_DNA"/>
</dbReference>
<organism evidence="8 9">
    <name type="scientific">Deinococcus ficus</name>
    <dbReference type="NCBI Taxonomy" id="317577"/>
    <lineage>
        <taxon>Bacteria</taxon>
        <taxon>Thermotogati</taxon>
        <taxon>Deinococcota</taxon>
        <taxon>Deinococci</taxon>
        <taxon>Deinococcales</taxon>
        <taxon>Deinococcaceae</taxon>
        <taxon>Deinococcus</taxon>
    </lineage>
</organism>
<evidence type="ECO:0000256" key="7">
    <source>
        <dbReference type="HAMAP-Rule" id="MF_02065"/>
    </source>
</evidence>
<keyword evidence="5 7" id="KW-0456">Lyase</keyword>
<dbReference type="Gene3D" id="3.30.1490.480">
    <property type="entry name" value="Endolytic murein transglycosylase"/>
    <property type="match status" value="1"/>
</dbReference>
<keyword evidence="3 7" id="KW-1133">Transmembrane helix</keyword>
<protein>
    <recommendedName>
        <fullName evidence="7">Endolytic murein transglycosylase</fullName>
        <ecNumber evidence="7">4.2.2.29</ecNumber>
    </recommendedName>
    <alternativeName>
        <fullName evidence="7">Peptidoglycan lytic transglycosylase</fullName>
    </alternativeName>
    <alternativeName>
        <fullName evidence="7">Peptidoglycan polymerization terminase</fullName>
    </alternativeName>
</protein>
<feature type="site" description="Important for catalytic activity" evidence="7">
    <location>
        <position position="224"/>
    </location>
</feature>
<dbReference type="PANTHER" id="PTHR30518:SF2">
    <property type="entry name" value="ENDOLYTIC MUREIN TRANSGLYCOSYLASE"/>
    <property type="match status" value="1"/>
</dbReference>
<reference evidence="8 9" key="1">
    <citation type="submission" date="2017-05" db="EMBL/GenBank/DDBJ databases">
        <title>The complete genome sequence of Deinococcus ficus isolated from the rhizosphere of the Ficus religiosa L. in Taiwan.</title>
        <authorList>
            <person name="Wu K.-M."/>
            <person name="Liao T.-L."/>
            <person name="Liu Y.-M."/>
            <person name="Young C.-C."/>
            <person name="Tsai S.-F."/>
        </authorList>
    </citation>
    <scope>NUCLEOTIDE SEQUENCE [LARGE SCALE GENOMIC DNA]</scope>
    <source>
        <strain evidence="8 9">CC-FR2-10</strain>
    </source>
</reference>
<dbReference type="NCBIfam" id="TIGR00247">
    <property type="entry name" value="endolytic transglycosylase MltG"/>
    <property type="match status" value="1"/>
</dbReference>
<evidence type="ECO:0000256" key="6">
    <source>
        <dbReference type="ARBA" id="ARBA00023316"/>
    </source>
</evidence>
<dbReference type="EC" id="4.2.2.29" evidence="7"/>
<evidence type="ECO:0000313" key="9">
    <source>
        <dbReference type="Proteomes" id="UP000259030"/>
    </source>
</evidence>
<keyword evidence="4 7" id="KW-0472">Membrane</keyword>
<dbReference type="GO" id="GO:0005886">
    <property type="term" value="C:plasma membrane"/>
    <property type="evidence" value="ECO:0007669"/>
    <property type="project" value="UniProtKB-UniRule"/>
</dbReference>
<dbReference type="CDD" id="cd08010">
    <property type="entry name" value="MltG_like"/>
    <property type="match status" value="1"/>
</dbReference>
<keyword evidence="2 7" id="KW-0812">Transmembrane</keyword>
<accession>A0A221STS9</accession>
<evidence type="ECO:0000256" key="5">
    <source>
        <dbReference type="ARBA" id="ARBA00023239"/>
    </source>
</evidence>
<comment type="function">
    <text evidence="7">Functions as a peptidoglycan terminase that cleaves nascent peptidoglycan strands endolytically to terminate their elongation.</text>
</comment>
<dbReference type="GO" id="GO:0008932">
    <property type="term" value="F:lytic endotransglycosylase activity"/>
    <property type="evidence" value="ECO:0007669"/>
    <property type="project" value="UniProtKB-UniRule"/>
</dbReference>
<keyword evidence="9" id="KW-1185">Reference proteome</keyword>
<sequence>MTRLQGRGMPGWVKGLLALLVLLLLAAGGAAWYVRSLFGPAGGGAYTLEVKPGDTVAGVARTLEAQGVVKNARVLRYLMTQNGAASKLKEGMYDLKGSMSAQEIADTLAGPARIPVVNVTIPEGRRVKDLPAIFQKAGFDAQAVAAALNDASLSPHAQGRQKNLEGFVFPATYDFRPKDSAQTIVRRLVARMEEEFTPGDTARARALGLSVRDWVILASMVQAEAANDAEMPVVAGVFLNRLRDGIALGSDPTVAYGLGKDLPELDRPAGDFKVDTPYNTYTRMGLPTAPINNPGRAALQSVLNAKRQLADGRDALYFLHARDGKIYVNHTFAEHLRDNERHR</sequence>
<dbReference type="Proteomes" id="UP000259030">
    <property type="component" value="Chromosome"/>
</dbReference>
<evidence type="ECO:0000256" key="2">
    <source>
        <dbReference type="ARBA" id="ARBA00022692"/>
    </source>
</evidence>
<evidence type="ECO:0000256" key="3">
    <source>
        <dbReference type="ARBA" id="ARBA00022989"/>
    </source>
</evidence>
<dbReference type="InterPro" id="IPR003770">
    <property type="entry name" value="MLTG-like"/>
</dbReference>
<comment type="catalytic activity">
    <reaction evidence="7">
        <text>a peptidoglycan chain = a peptidoglycan chain with N-acetyl-1,6-anhydromuramyl-[peptide] at the reducing end + a peptidoglycan chain with N-acetylglucosamine at the non-reducing end.</text>
        <dbReference type="EC" id="4.2.2.29"/>
    </reaction>
</comment>
<comment type="similarity">
    <text evidence="7">Belongs to the transglycosylase MltG family.</text>
</comment>
<keyword evidence="1 7" id="KW-1003">Cell membrane</keyword>
<dbReference type="PANTHER" id="PTHR30518">
    <property type="entry name" value="ENDOLYTIC MUREIN TRANSGLYCOSYLASE"/>
    <property type="match status" value="1"/>
</dbReference>
<dbReference type="KEGG" id="dfc:DFI_02610"/>
<gene>
    <name evidence="7" type="primary">mltG</name>
    <name evidence="8" type="ORF">DFI_02610</name>
</gene>
<proteinExistence type="inferred from homology"/>
<keyword evidence="6 7" id="KW-0961">Cell wall biogenesis/degradation</keyword>
<evidence type="ECO:0000256" key="4">
    <source>
        <dbReference type="ARBA" id="ARBA00023136"/>
    </source>
</evidence>
<dbReference type="GO" id="GO:0071555">
    <property type="term" value="P:cell wall organization"/>
    <property type="evidence" value="ECO:0007669"/>
    <property type="project" value="UniProtKB-KW"/>
</dbReference>
<name>A0A221STS9_9DEIO</name>
<evidence type="ECO:0000256" key="1">
    <source>
        <dbReference type="ARBA" id="ARBA00022475"/>
    </source>
</evidence>
<dbReference type="STRING" id="317577.GCA_000419625_00618"/>
<dbReference type="Pfam" id="PF02618">
    <property type="entry name" value="YceG"/>
    <property type="match status" value="1"/>
</dbReference>
<dbReference type="AlphaFoldDB" id="A0A221STS9"/>
<dbReference type="GO" id="GO:0009252">
    <property type="term" value="P:peptidoglycan biosynthetic process"/>
    <property type="evidence" value="ECO:0007669"/>
    <property type="project" value="UniProtKB-UniRule"/>
</dbReference>